<keyword evidence="1" id="KW-0732">Signal</keyword>
<dbReference type="OrthoDB" id="9768177at2"/>
<sequence length="802" mass="89356">MRSILLISTLLITSLVFSQRGTITGTLEEEGGPLPGATIMVKGTLNGTQTDFDGNYSIECNVGDILVIDYIGFVTREIVVTAAMFGGDGIAYSAPKVEVKPIQNSAYANALKKQKTGNLFPNIASTPYTYTKETGYRSFSRIQNINTKKNVVYLTYFKPDIYIDGSLNNKLAIKNIQSGNLPNNQNTLFQTVFRNNHDARFSIVSEKFQSTINASLSTGRNLYNSNSTTEKAVSGLFGYESKIPLTIRVNASSHIDNLANINGFQNLLIQNQFIEPTNALDTTASLLNTTRSKKTQNHFDSSLTASYSIIDEIDLESQSSITIDTAREQYEAQAGTLGFENAYTSTKEITTHQFQSNLSANTDFYISDWIGVDTSTNGKYIFNRLDYNFIERNGDIPLRIPNDLTKQVFELKNNATIDYDNFLFLTLSNVSYTSSIQESDWWIPQAMLSFVPTAAFYDIRSNFFNYANLSVRYGETVKDSPLLYRNYSHNALAITPENVTQFSNRIDLFFNPDLQLEQGKSFEVAASFKFIRHRLLLDIAYTEEENEKGVFPILEGGTFNLKNSANTSFHGLDIELTSDHIKSYDDNFNWSTSVSLSRKRIKVSKLLIDQPRIPVSGFSTINTNLIEGASPGVIVGTAFARGEDNTILTDENGNALVADQPQIIGDPIPDYNIGLSNTFSYKRFELGFTLDYQKGGDIWNGTQKAIEGFAGIDESFIEDGTYLNLKSITASYEFIDKNSNRTHDPFITSLKLSVYTHNIATWSAFKGATPYSTFFDGASSQGFNFFNTPITSQTGIQIIAKI</sequence>
<dbReference type="EMBL" id="FZNY01000001">
    <property type="protein sequence ID" value="SNR37053.1"/>
    <property type="molecule type" value="Genomic_DNA"/>
</dbReference>
<evidence type="ECO:0000256" key="1">
    <source>
        <dbReference type="SAM" id="SignalP"/>
    </source>
</evidence>
<protein>
    <submittedName>
        <fullName evidence="2">CarboxypepD_reg-like domain-containing protein</fullName>
    </submittedName>
</protein>
<name>A0A238VTD1_9FLAO</name>
<dbReference type="SUPFAM" id="SSF49464">
    <property type="entry name" value="Carboxypeptidase regulatory domain-like"/>
    <property type="match status" value="1"/>
</dbReference>
<evidence type="ECO:0000313" key="3">
    <source>
        <dbReference type="Proteomes" id="UP000198379"/>
    </source>
</evidence>
<feature type="chain" id="PRO_5012218366" evidence="1">
    <location>
        <begin position="19"/>
        <end position="802"/>
    </location>
</feature>
<organism evidence="2 3">
    <name type="scientific">Dokdonia pacifica</name>
    <dbReference type="NCBI Taxonomy" id="1627892"/>
    <lineage>
        <taxon>Bacteria</taxon>
        <taxon>Pseudomonadati</taxon>
        <taxon>Bacteroidota</taxon>
        <taxon>Flavobacteriia</taxon>
        <taxon>Flavobacteriales</taxon>
        <taxon>Flavobacteriaceae</taxon>
        <taxon>Dokdonia</taxon>
    </lineage>
</organism>
<dbReference type="Pfam" id="PF13715">
    <property type="entry name" value="CarbopepD_reg_2"/>
    <property type="match status" value="1"/>
</dbReference>
<dbReference type="InterPro" id="IPR008969">
    <property type="entry name" value="CarboxyPept-like_regulatory"/>
</dbReference>
<keyword evidence="3" id="KW-1185">Reference proteome</keyword>
<dbReference type="Proteomes" id="UP000198379">
    <property type="component" value="Unassembled WGS sequence"/>
</dbReference>
<dbReference type="SUPFAM" id="SSF56935">
    <property type="entry name" value="Porins"/>
    <property type="match status" value="1"/>
</dbReference>
<proteinExistence type="predicted"/>
<reference evidence="2 3" key="1">
    <citation type="submission" date="2017-06" db="EMBL/GenBank/DDBJ databases">
        <authorList>
            <person name="Kim H.J."/>
            <person name="Triplett B.A."/>
        </authorList>
    </citation>
    <scope>NUCLEOTIDE SEQUENCE [LARGE SCALE GENOMIC DNA]</scope>
    <source>
        <strain evidence="2 3">DSM 25597</strain>
    </source>
</reference>
<dbReference type="AlphaFoldDB" id="A0A238VTD1"/>
<dbReference type="RefSeq" id="WP_089369640.1">
    <property type="nucleotide sequence ID" value="NZ_BMEP01000002.1"/>
</dbReference>
<evidence type="ECO:0000313" key="2">
    <source>
        <dbReference type="EMBL" id="SNR37053.1"/>
    </source>
</evidence>
<feature type="signal peptide" evidence="1">
    <location>
        <begin position="1"/>
        <end position="18"/>
    </location>
</feature>
<accession>A0A238VTD1</accession>
<gene>
    <name evidence="2" type="ORF">SAMN06265376_101276</name>
</gene>